<sequence length="214" mass="23302">MAMPAIIEMALNTMLGVADTIMISRFIGDSGLAAAGFANSIMYTLIFVFTSFNTGATALVSRSYGEENFEKLNRIGSQTVLLNGIIGLVIMALSLMFKSQIFMIFDTTPEVAGMIDSYFSIIAYGMLAMFLSFSFASILRGAGDTFSPMVITGCANVINIIGNYVLIKGIWIFPEMGIAGAALSTTISRILAVMAYIFICFRLHERVKLKFSFM</sequence>
<dbReference type="InterPro" id="IPR050222">
    <property type="entry name" value="MATE_MdtK"/>
</dbReference>
<dbReference type="Pfam" id="PF01554">
    <property type="entry name" value="MatE"/>
    <property type="match status" value="1"/>
</dbReference>
<keyword evidence="5" id="KW-1185">Reference proteome</keyword>
<keyword evidence="2" id="KW-0813">Transport</keyword>
<dbReference type="NCBIfam" id="TIGR00797">
    <property type="entry name" value="matE"/>
    <property type="match status" value="1"/>
</dbReference>
<evidence type="ECO:0000256" key="3">
    <source>
        <dbReference type="SAM" id="Phobius"/>
    </source>
</evidence>
<feature type="transmembrane region" description="Helical" evidence="3">
    <location>
        <begin position="117"/>
        <end position="139"/>
    </location>
</feature>
<comment type="caution">
    <text evidence="4">The sequence shown here is derived from an EMBL/GenBank/DDBJ whole genome shotgun (WGS) entry which is preliminary data.</text>
</comment>
<feature type="transmembrane region" description="Helical" evidence="3">
    <location>
        <begin position="9"/>
        <end position="28"/>
    </location>
</feature>
<feature type="transmembrane region" description="Helical" evidence="3">
    <location>
        <begin position="80"/>
        <end position="97"/>
    </location>
</feature>
<feature type="non-terminal residue" evidence="4">
    <location>
        <position position="214"/>
    </location>
</feature>
<dbReference type="InterPro" id="IPR002528">
    <property type="entry name" value="MATE_fam"/>
</dbReference>
<keyword evidence="3" id="KW-1133">Transmembrane helix</keyword>
<dbReference type="EMBL" id="BQXS01003369">
    <property type="protein sequence ID" value="GKT34136.1"/>
    <property type="molecule type" value="Genomic_DNA"/>
</dbReference>
<keyword evidence="3" id="KW-0472">Membrane</keyword>
<comment type="similarity">
    <text evidence="1">Belongs to the multi antimicrobial extrusion (MATE) (TC 2.A.66.1) family.</text>
</comment>
<keyword evidence="3" id="KW-0812">Transmembrane</keyword>
<name>A0ABQ5KNT1_9EUKA</name>
<dbReference type="PANTHER" id="PTHR43298:SF2">
    <property type="entry name" value="FMN_FAD EXPORTER YEEO-RELATED"/>
    <property type="match status" value="1"/>
</dbReference>
<proteinExistence type="inferred from homology"/>
<dbReference type="PANTHER" id="PTHR43298">
    <property type="entry name" value="MULTIDRUG RESISTANCE PROTEIN NORM-RELATED"/>
    <property type="match status" value="1"/>
</dbReference>
<gene>
    <name evidence="4" type="ORF">ADUPG1_002749</name>
</gene>
<feature type="transmembrane region" description="Helical" evidence="3">
    <location>
        <begin position="178"/>
        <end position="201"/>
    </location>
</feature>
<evidence type="ECO:0000313" key="4">
    <source>
        <dbReference type="EMBL" id="GKT34136.1"/>
    </source>
</evidence>
<evidence type="ECO:0000256" key="1">
    <source>
        <dbReference type="ARBA" id="ARBA00010199"/>
    </source>
</evidence>
<feature type="transmembrane region" description="Helical" evidence="3">
    <location>
        <begin position="40"/>
        <end position="60"/>
    </location>
</feature>
<accession>A0ABQ5KNT1</accession>
<protein>
    <submittedName>
        <fullName evidence="4">Multi antimicrobial extrusion protein like protein</fullName>
    </submittedName>
</protein>
<evidence type="ECO:0000313" key="5">
    <source>
        <dbReference type="Proteomes" id="UP001057375"/>
    </source>
</evidence>
<dbReference type="Proteomes" id="UP001057375">
    <property type="component" value="Unassembled WGS sequence"/>
</dbReference>
<feature type="transmembrane region" description="Helical" evidence="3">
    <location>
        <begin position="146"/>
        <end position="166"/>
    </location>
</feature>
<organism evidence="4 5">
    <name type="scientific">Aduncisulcus paluster</name>
    <dbReference type="NCBI Taxonomy" id="2918883"/>
    <lineage>
        <taxon>Eukaryota</taxon>
        <taxon>Metamonada</taxon>
        <taxon>Carpediemonas-like organisms</taxon>
        <taxon>Aduncisulcus</taxon>
    </lineage>
</organism>
<reference evidence="4" key="1">
    <citation type="submission" date="2022-03" db="EMBL/GenBank/DDBJ databases">
        <title>Draft genome sequence of Aduncisulcus paluster, a free-living microaerophilic Fornicata.</title>
        <authorList>
            <person name="Yuyama I."/>
            <person name="Kume K."/>
            <person name="Tamura T."/>
            <person name="Inagaki Y."/>
            <person name="Hashimoto T."/>
        </authorList>
    </citation>
    <scope>NUCLEOTIDE SEQUENCE</scope>
    <source>
        <strain evidence="4">NY0171</strain>
    </source>
</reference>
<evidence type="ECO:0000256" key="2">
    <source>
        <dbReference type="ARBA" id="ARBA00022448"/>
    </source>
</evidence>